<dbReference type="RefSeq" id="WP_301137677.1">
    <property type="nucleotide sequence ID" value="NZ_JAUHTQ010000004.1"/>
</dbReference>
<comment type="caution">
    <text evidence="1">The sequence shown here is derived from an EMBL/GenBank/DDBJ whole genome shotgun (WGS) entry which is preliminary data.</text>
</comment>
<sequence>MDEKTMLLKQIELLDQEHEIIKEKKMIYQTYITKFAKVTEVTDETPVVNPLEQSKSKKNEFNLQSKSQKISSPQITKILKNYFDQTPTISKDLLEQKLLNEYGLQWKNIFDLLGSLRRKGHINVETIRRDNKTFFTIKKK</sequence>
<accession>A0ABT8GPM2</accession>
<proteinExistence type="predicted"/>
<organism evidence="1 2">
    <name type="scientific">Ureibacillus aquaedulcis</name>
    <dbReference type="NCBI Taxonomy" id="3058421"/>
    <lineage>
        <taxon>Bacteria</taxon>
        <taxon>Bacillati</taxon>
        <taxon>Bacillota</taxon>
        <taxon>Bacilli</taxon>
        <taxon>Bacillales</taxon>
        <taxon>Caryophanaceae</taxon>
        <taxon>Ureibacillus</taxon>
    </lineage>
</organism>
<protein>
    <submittedName>
        <fullName evidence="1">Uncharacterized protein</fullName>
    </submittedName>
</protein>
<gene>
    <name evidence="1" type="ORF">QYB95_07460</name>
</gene>
<reference evidence="1" key="1">
    <citation type="submission" date="2023-07" db="EMBL/GenBank/DDBJ databases">
        <title>Ureibacillus sp. isolated from freshwater well.</title>
        <authorList>
            <person name="Kirdat K."/>
            <person name="Bhatt A."/>
            <person name="Teware R."/>
            <person name="Bhavsar Y."/>
            <person name="Yadav A."/>
        </authorList>
    </citation>
    <scope>NUCLEOTIDE SEQUENCE</scope>
    <source>
        <strain evidence="1">BA0131</strain>
    </source>
</reference>
<evidence type="ECO:0000313" key="2">
    <source>
        <dbReference type="Proteomes" id="UP001172743"/>
    </source>
</evidence>
<evidence type="ECO:0000313" key="1">
    <source>
        <dbReference type="EMBL" id="MDN4493368.1"/>
    </source>
</evidence>
<name>A0ABT8GPM2_9BACL</name>
<dbReference type="Proteomes" id="UP001172743">
    <property type="component" value="Unassembled WGS sequence"/>
</dbReference>
<keyword evidence="2" id="KW-1185">Reference proteome</keyword>
<dbReference type="EMBL" id="JAUHTQ010000004">
    <property type="protein sequence ID" value="MDN4493368.1"/>
    <property type="molecule type" value="Genomic_DNA"/>
</dbReference>